<evidence type="ECO:0000256" key="5">
    <source>
        <dbReference type="PROSITE-ProRule" id="PRU10141"/>
    </source>
</evidence>
<name>A0A4P7D2X2_9BURK</name>
<feature type="region of interest" description="Disordered" evidence="6">
    <location>
        <begin position="71"/>
        <end position="107"/>
    </location>
</feature>
<dbReference type="Proteomes" id="UP000295727">
    <property type="component" value="Chromosome 4"/>
</dbReference>
<dbReference type="Gene3D" id="3.30.200.20">
    <property type="entry name" value="Phosphorylase Kinase, domain 1"/>
    <property type="match status" value="1"/>
</dbReference>
<keyword evidence="2 5" id="KW-0547">Nucleotide-binding</keyword>
<gene>
    <name evidence="8" type="ORF">E1956_37955</name>
</gene>
<keyword evidence="3" id="KW-0418">Kinase</keyword>
<dbReference type="PROSITE" id="PS00107">
    <property type="entry name" value="PROTEIN_KINASE_ATP"/>
    <property type="match status" value="1"/>
</dbReference>
<dbReference type="InterPro" id="IPR017441">
    <property type="entry name" value="Protein_kinase_ATP_BS"/>
</dbReference>
<evidence type="ECO:0000256" key="6">
    <source>
        <dbReference type="SAM" id="MobiDB-lite"/>
    </source>
</evidence>
<feature type="compositionally biased region" description="Basic and acidic residues" evidence="6">
    <location>
        <begin position="345"/>
        <end position="356"/>
    </location>
</feature>
<keyword evidence="9" id="KW-1185">Reference proteome</keyword>
<feature type="domain" description="Protein kinase" evidence="7">
    <location>
        <begin position="122"/>
        <end position="396"/>
    </location>
</feature>
<evidence type="ECO:0000313" key="9">
    <source>
        <dbReference type="Proteomes" id="UP000295727"/>
    </source>
</evidence>
<evidence type="ECO:0000256" key="1">
    <source>
        <dbReference type="ARBA" id="ARBA00022679"/>
    </source>
</evidence>
<dbReference type="CDD" id="cd14014">
    <property type="entry name" value="STKc_PknB_like"/>
    <property type="match status" value="1"/>
</dbReference>
<dbReference type="KEGG" id="ppai:E1956_37955"/>
<evidence type="ECO:0000256" key="3">
    <source>
        <dbReference type="ARBA" id="ARBA00022777"/>
    </source>
</evidence>
<evidence type="ECO:0000256" key="2">
    <source>
        <dbReference type="ARBA" id="ARBA00022741"/>
    </source>
</evidence>
<proteinExistence type="predicted"/>
<dbReference type="InterPro" id="IPR008271">
    <property type="entry name" value="Ser/Thr_kinase_AS"/>
</dbReference>
<dbReference type="InterPro" id="IPR000719">
    <property type="entry name" value="Prot_kinase_dom"/>
</dbReference>
<dbReference type="Pfam" id="PF00069">
    <property type="entry name" value="Pkinase"/>
    <property type="match status" value="1"/>
</dbReference>
<dbReference type="Gene3D" id="1.10.510.10">
    <property type="entry name" value="Transferase(Phosphotransferase) domain 1"/>
    <property type="match status" value="1"/>
</dbReference>
<dbReference type="InterPro" id="IPR011009">
    <property type="entry name" value="Kinase-like_dom_sf"/>
</dbReference>
<dbReference type="PANTHER" id="PTHR43289:SF6">
    <property type="entry name" value="SERINE_THREONINE-PROTEIN KINASE NEKL-3"/>
    <property type="match status" value="1"/>
</dbReference>
<accession>A0A4P7D2X2</accession>
<protein>
    <submittedName>
        <fullName evidence="8">DUF4384 domain-containing protein</fullName>
    </submittedName>
</protein>
<feature type="binding site" evidence="5">
    <location>
        <position position="157"/>
    </location>
    <ligand>
        <name>ATP</name>
        <dbReference type="ChEBI" id="CHEBI:30616"/>
    </ligand>
</feature>
<evidence type="ECO:0000256" key="4">
    <source>
        <dbReference type="ARBA" id="ARBA00022840"/>
    </source>
</evidence>
<keyword evidence="4 5" id="KW-0067">ATP-binding</keyword>
<feature type="region of interest" description="Disordered" evidence="6">
    <location>
        <begin position="336"/>
        <end position="359"/>
    </location>
</feature>
<dbReference type="SUPFAM" id="SSF56112">
    <property type="entry name" value="Protein kinase-like (PK-like)"/>
    <property type="match status" value="1"/>
</dbReference>
<dbReference type="RefSeq" id="WP_134758487.1">
    <property type="nucleotide sequence ID" value="NZ_CP038151.1"/>
</dbReference>
<evidence type="ECO:0000259" key="7">
    <source>
        <dbReference type="PROSITE" id="PS50011"/>
    </source>
</evidence>
<keyword evidence="1" id="KW-0808">Transferase</keyword>
<dbReference type="PANTHER" id="PTHR43289">
    <property type="entry name" value="MITOGEN-ACTIVATED PROTEIN KINASE KINASE KINASE 20-RELATED"/>
    <property type="match status" value="1"/>
</dbReference>
<dbReference type="GO" id="GO:0005524">
    <property type="term" value="F:ATP binding"/>
    <property type="evidence" value="ECO:0007669"/>
    <property type="project" value="UniProtKB-UniRule"/>
</dbReference>
<organism evidence="8 9">
    <name type="scientific">Paraburkholderia pallida</name>
    <dbReference type="NCBI Taxonomy" id="2547399"/>
    <lineage>
        <taxon>Bacteria</taxon>
        <taxon>Pseudomonadati</taxon>
        <taxon>Pseudomonadota</taxon>
        <taxon>Betaproteobacteria</taxon>
        <taxon>Burkholderiales</taxon>
        <taxon>Burkholderiaceae</taxon>
        <taxon>Paraburkholderia</taxon>
    </lineage>
</organism>
<reference evidence="8 9" key="1">
    <citation type="submission" date="2019-03" db="EMBL/GenBank/DDBJ databases">
        <title>Paraburkholderia sp. 7MH5, isolated from subtropical forest soil.</title>
        <authorList>
            <person name="Gao Z.-H."/>
            <person name="Qiu L.-H."/>
        </authorList>
    </citation>
    <scope>NUCLEOTIDE SEQUENCE [LARGE SCALE GENOMIC DNA]</scope>
    <source>
        <strain evidence="8 9">7MH5</strain>
    </source>
</reference>
<dbReference type="AlphaFoldDB" id="A0A4P7D2X2"/>
<dbReference type="PROSITE" id="PS00108">
    <property type="entry name" value="PROTEIN_KINASE_ST"/>
    <property type="match status" value="1"/>
</dbReference>
<dbReference type="OrthoDB" id="9791419at2"/>
<sequence length="727" mass="76603">MMSLTQLIQTFQSGTLSREAFFAEIDRALAFDAANCARLREAVDATQTVHPLPDADYTEVLRRIERFQGTTTASGDETRIQETPSGGHAPSGGRAVAAPGAAQHTEQGEHIKGIGDTLNGRFVLEECLGVGGMGTVYKALDLRKLEASDRKPYIAIKVLNVQFRGQPTSLIALQREARKAQTLAHRNIVTVYDFDRDGPLVYLTMEYLSGKPLSKLLRAPGFAGMPFEQARTVIAGMGQALAYAHERGFVHCDFKPANVFLTDGGDVKVIDFGIARVFQRPEEDSDVTVFDPATLGGITPAYASPEMFEHREADPRDDVYALACVTYELLTGKHPFNRKSAPQARSEKMHAERPQGLDRTQWRTLSAALSFDRASRTASVTQFLEGMGVLAHAPAFPAARIGIMGAGAVVVAGGLWLGYRVLSGNEEPRPASASTAAVAPASATNTVAQSGGPASAPGAPAAPVRAASSAAVVANVHVPAASAASTASAPASAPSVVAAVPGAASVATLNATLARIPCSALAASLPEHALQVSGFANAGDGIARMHGALAQTPGGQGAKLDVSAVESHNCEVVNAFAPYWRANHQGAAGATIHTRPPDAHLTQGSPLVVDITTPHYESYVNVDYYALDGSVVHLVPSNHERDNQAPAGFSATIGSTGDWIIDKPFGTEMIVLLITPAPLFDGIRPPSEPRAAYLAAVDQKLKQIEARYGAGHIAADFVQITTHARNE</sequence>
<evidence type="ECO:0000313" key="8">
    <source>
        <dbReference type="EMBL" id="QBR02979.1"/>
    </source>
</evidence>
<dbReference type="PROSITE" id="PS50011">
    <property type="entry name" value="PROTEIN_KINASE_DOM"/>
    <property type="match status" value="1"/>
</dbReference>
<dbReference type="EMBL" id="CP038151">
    <property type="protein sequence ID" value="QBR02979.1"/>
    <property type="molecule type" value="Genomic_DNA"/>
</dbReference>
<dbReference type="GO" id="GO:0004674">
    <property type="term" value="F:protein serine/threonine kinase activity"/>
    <property type="evidence" value="ECO:0007669"/>
    <property type="project" value="TreeGrafter"/>
</dbReference>